<dbReference type="GO" id="GO:0050660">
    <property type="term" value="F:flavin adenine dinucleotide binding"/>
    <property type="evidence" value="ECO:0007669"/>
    <property type="project" value="TreeGrafter"/>
</dbReference>
<dbReference type="GO" id="GO:0005829">
    <property type="term" value="C:cytosol"/>
    <property type="evidence" value="ECO:0007669"/>
    <property type="project" value="TreeGrafter"/>
</dbReference>
<keyword evidence="5" id="KW-0274">FAD</keyword>
<evidence type="ECO:0000313" key="11">
    <source>
        <dbReference type="Proteomes" id="UP001244011"/>
    </source>
</evidence>
<evidence type="ECO:0000256" key="3">
    <source>
        <dbReference type="ARBA" id="ARBA00022630"/>
    </source>
</evidence>
<evidence type="ECO:0008006" key="12">
    <source>
        <dbReference type="Google" id="ProtNLM"/>
    </source>
</evidence>
<keyword evidence="6" id="KW-0521">NADP</keyword>
<name>A0AAJ0BS78_9PEZI</name>
<evidence type="ECO:0000256" key="4">
    <source>
        <dbReference type="ARBA" id="ARBA00022643"/>
    </source>
</evidence>
<dbReference type="PROSITE" id="PS50902">
    <property type="entry name" value="FLAVODOXIN_LIKE"/>
    <property type="match status" value="1"/>
</dbReference>
<dbReference type="InterPro" id="IPR029039">
    <property type="entry name" value="Flavoprotein-like_sf"/>
</dbReference>
<dbReference type="InterPro" id="IPR008254">
    <property type="entry name" value="Flavodoxin/NO_synth"/>
</dbReference>
<dbReference type="EMBL" id="MU839037">
    <property type="protein sequence ID" value="KAK1762423.1"/>
    <property type="molecule type" value="Genomic_DNA"/>
</dbReference>
<dbReference type="Pfam" id="PF00667">
    <property type="entry name" value="FAD_binding_1"/>
    <property type="match status" value="1"/>
</dbReference>
<dbReference type="PANTHER" id="PTHR19384">
    <property type="entry name" value="NITRIC OXIDE SYNTHASE-RELATED"/>
    <property type="match status" value="1"/>
</dbReference>
<keyword evidence="11" id="KW-1185">Reference proteome</keyword>
<feature type="domain" description="Flavodoxin-like" evidence="8">
    <location>
        <begin position="83"/>
        <end position="229"/>
    </location>
</feature>
<dbReference type="Gene3D" id="1.20.990.10">
    <property type="entry name" value="NADPH-cytochrome p450 Reductase, Chain A, domain 3"/>
    <property type="match status" value="1"/>
</dbReference>
<dbReference type="Gene3D" id="2.40.30.10">
    <property type="entry name" value="Translation factors"/>
    <property type="match status" value="1"/>
</dbReference>
<comment type="cofactor">
    <cofactor evidence="2">
        <name>FAD</name>
        <dbReference type="ChEBI" id="CHEBI:57692"/>
    </cofactor>
</comment>
<dbReference type="Gene3D" id="3.40.50.360">
    <property type="match status" value="1"/>
</dbReference>
<comment type="caution">
    <text evidence="10">The sequence shown here is derived from an EMBL/GenBank/DDBJ whole genome shotgun (WGS) entry which is preliminary data.</text>
</comment>
<dbReference type="InterPro" id="IPR017938">
    <property type="entry name" value="Riboflavin_synthase-like_b-brl"/>
</dbReference>
<feature type="domain" description="FAD-binding FR-type" evidence="9">
    <location>
        <begin position="282"/>
        <end position="537"/>
    </location>
</feature>
<reference evidence="10" key="1">
    <citation type="submission" date="2023-06" db="EMBL/GenBank/DDBJ databases">
        <title>Genome-scale phylogeny and comparative genomics of the fungal order Sordariales.</title>
        <authorList>
            <consortium name="Lawrence Berkeley National Laboratory"/>
            <person name="Hensen N."/>
            <person name="Bonometti L."/>
            <person name="Westerberg I."/>
            <person name="Brannstrom I.O."/>
            <person name="Guillou S."/>
            <person name="Cros-Aarteil S."/>
            <person name="Calhoun S."/>
            <person name="Haridas S."/>
            <person name="Kuo A."/>
            <person name="Mondo S."/>
            <person name="Pangilinan J."/>
            <person name="Riley R."/>
            <person name="Labutti K."/>
            <person name="Andreopoulos B."/>
            <person name="Lipzen A."/>
            <person name="Chen C."/>
            <person name="Yanf M."/>
            <person name="Daum C."/>
            <person name="Ng V."/>
            <person name="Clum A."/>
            <person name="Steindorff A."/>
            <person name="Ohm R."/>
            <person name="Martin F."/>
            <person name="Silar P."/>
            <person name="Natvig D."/>
            <person name="Lalanne C."/>
            <person name="Gautier V."/>
            <person name="Ament-Velasquez S.L."/>
            <person name="Kruys A."/>
            <person name="Hutchinson M.I."/>
            <person name="Powell A.J."/>
            <person name="Barry K."/>
            <person name="Miller A.N."/>
            <person name="Grigoriev I.V."/>
            <person name="Debuchy R."/>
            <person name="Gladieux P."/>
            <person name="Thoren M.H."/>
            <person name="Johannesson H."/>
        </authorList>
    </citation>
    <scope>NUCLEOTIDE SEQUENCE</scope>
    <source>
        <strain evidence="10">8032-3</strain>
    </source>
</reference>
<dbReference type="PANTHER" id="PTHR19384:SF108">
    <property type="entry name" value="NADPH--CYTOCHROME P450 REDUCTASE"/>
    <property type="match status" value="1"/>
</dbReference>
<dbReference type="PRINTS" id="PR00369">
    <property type="entry name" value="FLAVODOXIN"/>
</dbReference>
<keyword evidence="3" id="KW-0285">Flavoprotein</keyword>
<dbReference type="InterPro" id="IPR001709">
    <property type="entry name" value="Flavoprot_Pyr_Nucl_cyt_Rdtase"/>
</dbReference>
<evidence type="ECO:0000256" key="5">
    <source>
        <dbReference type="ARBA" id="ARBA00022827"/>
    </source>
</evidence>
<dbReference type="Proteomes" id="UP001244011">
    <property type="component" value="Unassembled WGS sequence"/>
</dbReference>
<dbReference type="InterPro" id="IPR001094">
    <property type="entry name" value="Flavdoxin-like"/>
</dbReference>
<evidence type="ECO:0000259" key="8">
    <source>
        <dbReference type="PROSITE" id="PS50902"/>
    </source>
</evidence>
<dbReference type="SUPFAM" id="SSF52343">
    <property type="entry name" value="Ferredoxin reductase-like, C-terminal NADP-linked domain"/>
    <property type="match status" value="1"/>
</dbReference>
<evidence type="ECO:0000259" key="9">
    <source>
        <dbReference type="PROSITE" id="PS51384"/>
    </source>
</evidence>
<dbReference type="InterPro" id="IPR003097">
    <property type="entry name" value="CysJ-like_FAD-binding"/>
</dbReference>
<evidence type="ECO:0000256" key="2">
    <source>
        <dbReference type="ARBA" id="ARBA00001974"/>
    </source>
</evidence>
<accession>A0AAJ0BS78</accession>
<dbReference type="InterPro" id="IPR017927">
    <property type="entry name" value="FAD-bd_FR_type"/>
</dbReference>
<dbReference type="InterPro" id="IPR023173">
    <property type="entry name" value="NADPH_Cyt_P450_Rdtase_alpha"/>
</dbReference>
<dbReference type="Pfam" id="PF00175">
    <property type="entry name" value="NAD_binding_1"/>
    <property type="match status" value="1"/>
</dbReference>
<dbReference type="FunFam" id="3.40.50.360:FF:000036">
    <property type="entry name" value="NADPH--cytochrome P450 reductase"/>
    <property type="match status" value="1"/>
</dbReference>
<dbReference type="InterPro" id="IPR039261">
    <property type="entry name" value="FNR_nucleotide-bd"/>
</dbReference>
<dbReference type="GeneID" id="85315297"/>
<dbReference type="Pfam" id="PF00258">
    <property type="entry name" value="Flavodoxin_1"/>
    <property type="match status" value="1"/>
</dbReference>
<keyword evidence="7" id="KW-0560">Oxidoreductase</keyword>
<protein>
    <recommendedName>
        <fullName evidence="12">NADPH--hemoprotein reductase</fullName>
    </recommendedName>
</protein>
<gene>
    <name evidence="10" type="ORF">QBC33DRAFT_601515</name>
</gene>
<dbReference type="PROSITE" id="PS51384">
    <property type="entry name" value="FAD_FR"/>
    <property type="match status" value="1"/>
</dbReference>
<dbReference type="GO" id="GO:0003958">
    <property type="term" value="F:NADPH-hemoprotein reductase activity"/>
    <property type="evidence" value="ECO:0007669"/>
    <property type="project" value="TreeGrafter"/>
</dbReference>
<dbReference type="RefSeq" id="XP_060278636.1">
    <property type="nucleotide sequence ID" value="XM_060432110.1"/>
</dbReference>
<evidence type="ECO:0000256" key="7">
    <source>
        <dbReference type="ARBA" id="ARBA00023002"/>
    </source>
</evidence>
<comment type="cofactor">
    <cofactor evidence="1">
        <name>FMN</name>
        <dbReference type="ChEBI" id="CHEBI:58210"/>
    </cofactor>
</comment>
<evidence type="ECO:0000256" key="6">
    <source>
        <dbReference type="ARBA" id="ARBA00022857"/>
    </source>
</evidence>
<dbReference type="GO" id="GO:0010181">
    <property type="term" value="F:FMN binding"/>
    <property type="evidence" value="ECO:0007669"/>
    <property type="project" value="InterPro"/>
</dbReference>
<dbReference type="Gene3D" id="3.40.50.80">
    <property type="entry name" value="Nucleotide-binding domain of ferredoxin-NADP reductase (FNR) module"/>
    <property type="match status" value="1"/>
</dbReference>
<dbReference type="PRINTS" id="PR00371">
    <property type="entry name" value="FPNCR"/>
</dbReference>
<evidence type="ECO:0000313" key="10">
    <source>
        <dbReference type="EMBL" id="KAK1762423.1"/>
    </source>
</evidence>
<sequence>MSRMDVSELARLAAPASMADVVALAAVGLGLATHLLRGIAWDKPDPYHGVWFERPQLRDAGAAPRQKATRNIAQRLAEFNKDIVIFWGSQSGTAEAFANRLARECHLRFGQAVLTADLSDYDVDTITLIPESKLAIFMLSTFGEGDPSDNATALWEWLRNDASEVRLQNLRYVAFGLGNSNYKHYNRVVDVVVEALDNAGARRLMPIGRADDANGGTEEAFIAWKDELHSFLVEKLGFQQRRVPYEPSFAVVEDTSLSPIDLHHGEPVSRRSGIAKARNAYSPVKSLAIQEVRHIGDSSEASCLHIELDLVEHPELRYQTGDHLAIYPINPDEEMQLIMEAVGIRARADTPLLITPLEEATKATIPSPTTALALFRHYLEICAPVSRDTIRELANFAPSQKAKDFLKSLGEDKEAYASYTAKTHVTIGRLLSLAAPNIVWKDLPLSYLVETIPPLQPRYYSVSSSSSATPRRASLTVAVDKTQLPGDPSKEIPGLTTHYLLALADSINGTTTTRQSLPSADSHRVFAHIRRSPFKLPSLASKPVIMIAAGTGIAPFRAFVQERARLRAVSGKPVGRMVLFFGCRRPDDGYLYREELARAAEDGMLEVVVAFSRSGRGMYVQDCVAEKGEESWSQFAKKRNQWLEDVWG</sequence>
<dbReference type="InterPro" id="IPR001433">
    <property type="entry name" value="OxRdtase_FAD/NAD-bd"/>
</dbReference>
<dbReference type="SUPFAM" id="SSF52218">
    <property type="entry name" value="Flavoproteins"/>
    <property type="match status" value="1"/>
</dbReference>
<evidence type="ECO:0000256" key="1">
    <source>
        <dbReference type="ARBA" id="ARBA00001917"/>
    </source>
</evidence>
<keyword evidence="4" id="KW-0288">FMN</keyword>
<dbReference type="AlphaFoldDB" id="A0AAJ0BS78"/>
<organism evidence="10 11">
    <name type="scientific">Phialemonium atrogriseum</name>
    <dbReference type="NCBI Taxonomy" id="1093897"/>
    <lineage>
        <taxon>Eukaryota</taxon>
        <taxon>Fungi</taxon>
        <taxon>Dikarya</taxon>
        <taxon>Ascomycota</taxon>
        <taxon>Pezizomycotina</taxon>
        <taxon>Sordariomycetes</taxon>
        <taxon>Sordariomycetidae</taxon>
        <taxon>Cephalothecales</taxon>
        <taxon>Cephalothecaceae</taxon>
        <taxon>Phialemonium</taxon>
    </lineage>
</organism>
<dbReference type="SUPFAM" id="SSF63380">
    <property type="entry name" value="Riboflavin synthase domain-like"/>
    <property type="match status" value="1"/>
</dbReference>
<proteinExistence type="predicted"/>